<dbReference type="PANTHER" id="PTHR11699">
    <property type="entry name" value="ALDEHYDE DEHYDROGENASE-RELATED"/>
    <property type="match status" value="1"/>
</dbReference>
<dbReference type="InterPro" id="IPR016161">
    <property type="entry name" value="Ald_DH/histidinol_DH"/>
</dbReference>
<evidence type="ECO:0000259" key="5">
    <source>
        <dbReference type="Pfam" id="PF00171"/>
    </source>
</evidence>
<dbReference type="PROSITE" id="PS00687">
    <property type="entry name" value="ALDEHYDE_DEHYDR_GLU"/>
    <property type="match status" value="2"/>
</dbReference>
<evidence type="ECO:0000256" key="4">
    <source>
        <dbReference type="RuleBase" id="RU003345"/>
    </source>
</evidence>
<gene>
    <name evidence="7" type="ORF">TOA249_LOCUS4703</name>
    <name evidence="6" type="ORF">TSG867_LOCUS11525</name>
</gene>
<evidence type="ECO:0000256" key="1">
    <source>
        <dbReference type="ARBA" id="ARBA00009986"/>
    </source>
</evidence>
<evidence type="ECO:0000313" key="7">
    <source>
        <dbReference type="EMBL" id="CAF4516906.1"/>
    </source>
</evidence>
<keyword evidence="2 4" id="KW-0560">Oxidoreductase</keyword>
<sequence>MSSSESSAPQVEIKYTQIFINNEWHKAANGKTFPVINPSTGEEICQVEEGTRSDIDKAVEAARQAFHIKSPWRQLEPGARGNLIRKFANLIRRDVDYLAKLETLNGGKILPLSMGEVFLTADCLDYYAGWADKITGETLPSQPGNFIYTRHEPVGICGQIIPWNFPLMMLAWKLGPALTCGNVVILKPAEQTPLTALYCAALIKEAGFPPGVVNIVPGDGPNCGYAIAIHPNINKIAFTGSVEVGKKIQEAAGKSNLKRVTLELGGKSPLIICEDADLDLAVRTAHEALFTHAAQVCVAASRLFVHSKIYDEFIARSIELAKKRVVGDPFDMKTEQGPQISKTQFENILGYIQSGKEAGAKLECGGASLGDKGYFIQPTIFTGVTDDMKIAREEIFGPVMSILKFDSYEEVIERANDTTYGLAAGVITKDLTRALTLVEQLEAGSVWVNQYAPLHFQAPMGGFKQSGQGRELGRYSLDEYCEMSSTDSSAPGVEIKYTQIFINNEWHKAANGKTFPVINPSTGEEICQVEEGTRADVDKAVLAARKAFDIDSPWRKFEPVARGNLMRKFAGLLRRDIDYLANLETLNNGKPVEDSKGDIYASADCIEYYAGWVDKIVGETIPGAHDQLIFTRHEPIGVCGQIIPWNYPIMMMAWKLGPALACGNVIILKPAEQTPLSALYCAALIKEAGFPPGVVNIVPGDGPECGNAVSSHQDIDKVAFTGSVEVGKKVQEAAAKSNLKRVSLELGGKSPLIICEDADIDYAVSVAHRAIFTNAAQNCTAGSRTFVHAKIYDEFIARSVELAKTRVVGNPFDDMTTQGPQINDSQFKKILSYIESGKQEGAKLECGGEKACEKGYFIKPTIFSGVKDDMKIAREEIFGPVMSVLKFDSYDDVLKRANGTSFGLGAGVITKDLTRGLTFAKQLQAGSVWVNDYDAVCNQAPFGGFKQSGHGRELGRYGLEAYYEVKTVVVKLI</sequence>
<dbReference type="InterPro" id="IPR016163">
    <property type="entry name" value="Ald_DH_C"/>
</dbReference>
<comment type="caution">
    <text evidence="6">The sequence shown here is derived from an EMBL/GenBank/DDBJ whole genome shotgun (WGS) entry which is preliminary data.</text>
</comment>
<accession>A0A820MZ04</accession>
<dbReference type="Gene3D" id="3.40.605.10">
    <property type="entry name" value="Aldehyde Dehydrogenase, Chain A, domain 1"/>
    <property type="match status" value="2"/>
</dbReference>
<dbReference type="Pfam" id="PF00171">
    <property type="entry name" value="Aldedh"/>
    <property type="match status" value="2"/>
</dbReference>
<dbReference type="GO" id="GO:0016620">
    <property type="term" value="F:oxidoreductase activity, acting on the aldehyde or oxo group of donors, NAD or NADP as acceptor"/>
    <property type="evidence" value="ECO:0007669"/>
    <property type="project" value="InterPro"/>
</dbReference>
<dbReference type="Proteomes" id="UP000663862">
    <property type="component" value="Unassembled WGS sequence"/>
</dbReference>
<dbReference type="Proteomes" id="UP000663838">
    <property type="component" value="Unassembled WGS sequence"/>
</dbReference>
<evidence type="ECO:0000313" key="8">
    <source>
        <dbReference type="Proteomes" id="UP000663862"/>
    </source>
</evidence>
<dbReference type="InterPro" id="IPR016162">
    <property type="entry name" value="Ald_DH_N"/>
</dbReference>
<reference evidence="6" key="1">
    <citation type="submission" date="2021-02" db="EMBL/GenBank/DDBJ databases">
        <authorList>
            <person name="Nowell W R."/>
        </authorList>
    </citation>
    <scope>NUCLEOTIDE SEQUENCE</scope>
</reference>
<evidence type="ECO:0000256" key="2">
    <source>
        <dbReference type="ARBA" id="ARBA00023002"/>
    </source>
</evidence>
<feature type="active site" evidence="3">
    <location>
        <position position="745"/>
    </location>
</feature>
<feature type="domain" description="Aldehyde dehydrogenase" evidence="5">
    <location>
        <begin position="506"/>
        <end position="968"/>
    </location>
</feature>
<organism evidence="6 8">
    <name type="scientific">Rotaria socialis</name>
    <dbReference type="NCBI Taxonomy" id="392032"/>
    <lineage>
        <taxon>Eukaryota</taxon>
        <taxon>Metazoa</taxon>
        <taxon>Spiralia</taxon>
        <taxon>Gnathifera</taxon>
        <taxon>Rotifera</taxon>
        <taxon>Eurotatoria</taxon>
        <taxon>Bdelloidea</taxon>
        <taxon>Philodinida</taxon>
        <taxon>Philodinidae</taxon>
        <taxon>Rotaria</taxon>
    </lineage>
</organism>
<dbReference type="InterPro" id="IPR015590">
    <property type="entry name" value="Aldehyde_DH_dom"/>
</dbReference>
<name>A0A820MZ04_9BILA</name>
<proteinExistence type="inferred from homology"/>
<dbReference type="FunFam" id="3.40.309.10:FF:000001">
    <property type="entry name" value="Mitochondrial aldehyde dehydrogenase 2"/>
    <property type="match status" value="2"/>
</dbReference>
<dbReference type="SUPFAM" id="SSF53720">
    <property type="entry name" value="ALDH-like"/>
    <property type="match status" value="2"/>
</dbReference>
<comment type="similarity">
    <text evidence="1 4">Belongs to the aldehyde dehydrogenase family.</text>
</comment>
<evidence type="ECO:0000313" key="6">
    <source>
        <dbReference type="EMBL" id="CAF4380124.1"/>
    </source>
</evidence>
<dbReference type="EMBL" id="CAJOBS010000182">
    <property type="protein sequence ID" value="CAF4516906.1"/>
    <property type="molecule type" value="Genomic_DNA"/>
</dbReference>
<dbReference type="InterPro" id="IPR029510">
    <property type="entry name" value="Ald_DH_CS_GLU"/>
</dbReference>
<dbReference type="EMBL" id="CAJOBQ010000558">
    <property type="protein sequence ID" value="CAF4380124.1"/>
    <property type="molecule type" value="Genomic_DNA"/>
</dbReference>
<dbReference type="FunFam" id="3.40.605.10:FF:000050">
    <property type="entry name" value="Aldehyde dehydrogenase, mitochondrial"/>
    <property type="match status" value="2"/>
</dbReference>
<protein>
    <recommendedName>
        <fullName evidence="5">Aldehyde dehydrogenase domain-containing protein</fullName>
    </recommendedName>
</protein>
<feature type="domain" description="Aldehyde dehydrogenase" evidence="5">
    <location>
        <begin position="24"/>
        <end position="484"/>
    </location>
</feature>
<feature type="active site" evidence="3">
    <location>
        <position position="263"/>
    </location>
</feature>
<dbReference type="Gene3D" id="3.40.309.10">
    <property type="entry name" value="Aldehyde Dehydrogenase, Chain A, domain 2"/>
    <property type="match status" value="2"/>
</dbReference>
<evidence type="ECO:0000256" key="3">
    <source>
        <dbReference type="PROSITE-ProRule" id="PRU10007"/>
    </source>
</evidence>
<dbReference type="AlphaFoldDB" id="A0A820MZ04"/>